<protein>
    <submittedName>
        <fullName evidence="1">Uncharacterized protein</fullName>
    </submittedName>
</protein>
<evidence type="ECO:0000313" key="1">
    <source>
        <dbReference type="EMBL" id="MDC0744926.1"/>
    </source>
</evidence>
<sequence length="92" mass="10018">MKLVDDQRDWDNEIVLGARVISAQWGPVRNKITGVLTHHILETAVVVRLKKETDENACRVFPIAVTRDAAGGAIRWGGNGSGIPFPCVNAPK</sequence>
<keyword evidence="2" id="KW-1185">Reference proteome</keyword>
<organism evidence="1 2">
    <name type="scientific">Polyangium mundeleinium</name>
    <dbReference type="NCBI Taxonomy" id="2995306"/>
    <lineage>
        <taxon>Bacteria</taxon>
        <taxon>Pseudomonadati</taxon>
        <taxon>Myxococcota</taxon>
        <taxon>Polyangia</taxon>
        <taxon>Polyangiales</taxon>
        <taxon>Polyangiaceae</taxon>
        <taxon>Polyangium</taxon>
    </lineage>
</organism>
<reference evidence="1 2" key="1">
    <citation type="submission" date="2022-11" db="EMBL/GenBank/DDBJ databases">
        <title>Minimal conservation of predation-associated metabolite biosynthetic gene clusters underscores biosynthetic potential of Myxococcota including descriptions for ten novel species: Archangium lansinium sp. nov., Myxococcus landrumus sp. nov., Nannocystis bai.</title>
        <authorList>
            <person name="Ahearne A."/>
            <person name="Stevens C."/>
            <person name="Dowd S."/>
        </authorList>
    </citation>
    <scope>NUCLEOTIDE SEQUENCE [LARGE SCALE GENOMIC DNA]</scope>
    <source>
        <strain evidence="1 2">RJM3</strain>
    </source>
</reference>
<name>A0ABT5EVY7_9BACT</name>
<evidence type="ECO:0000313" key="2">
    <source>
        <dbReference type="Proteomes" id="UP001221411"/>
    </source>
</evidence>
<dbReference type="Proteomes" id="UP001221411">
    <property type="component" value="Unassembled WGS sequence"/>
</dbReference>
<dbReference type="EMBL" id="JAQNDO010000001">
    <property type="protein sequence ID" value="MDC0744926.1"/>
    <property type="molecule type" value="Genomic_DNA"/>
</dbReference>
<gene>
    <name evidence="1" type="ORF">POL67_26580</name>
</gene>
<accession>A0ABT5EVY7</accession>
<comment type="caution">
    <text evidence="1">The sequence shown here is derived from an EMBL/GenBank/DDBJ whole genome shotgun (WGS) entry which is preliminary data.</text>
</comment>
<dbReference type="RefSeq" id="WP_271921954.1">
    <property type="nucleotide sequence ID" value="NZ_JAQNDO010000001.1"/>
</dbReference>
<proteinExistence type="predicted"/>